<name>L8HHN6_ACACF</name>
<sequence length="144" mass="16084">MRTLWEYCLLSLLLDEKVMTPPGQVLLPDDLRERMWGYGVRNFLLLPRNVGWLLGPNTTRLSLYGYSHTKRAFLEHIISTPGLATGLTSLNLHCNFRVEDDGFACIARCTNLESLVLYGCVGLTDSNLIDICGGCSKITFLDIG</sequence>
<dbReference type="Proteomes" id="UP000011083">
    <property type="component" value="Unassembled WGS sequence"/>
</dbReference>
<dbReference type="KEGG" id="acan:ACA1_173130"/>
<keyword evidence="2" id="KW-1185">Reference proteome</keyword>
<dbReference type="VEuPathDB" id="AmoebaDB:ACA1_173130"/>
<dbReference type="Gene3D" id="3.80.10.10">
    <property type="entry name" value="Ribonuclease Inhibitor"/>
    <property type="match status" value="1"/>
</dbReference>
<gene>
    <name evidence="1" type="ORF">ACA1_173130</name>
</gene>
<organism evidence="1 2">
    <name type="scientific">Acanthamoeba castellanii (strain ATCC 30010 / Neff)</name>
    <dbReference type="NCBI Taxonomy" id="1257118"/>
    <lineage>
        <taxon>Eukaryota</taxon>
        <taxon>Amoebozoa</taxon>
        <taxon>Discosea</taxon>
        <taxon>Longamoebia</taxon>
        <taxon>Centramoebida</taxon>
        <taxon>Acanthamoebidae</taxon>
        <taxon>Acanthamoeba</taxon>
    </lineage>
</organism>
<dbReference type="EMBL" id="KB007811">
    <property type="protein sequence ID" value="ELR24685.1"/>
    <property type="molecule type" value="Genomic_DNA"/>
</dbReference>
<proteinExistence type="predicted"/>
<dbReference type="RefSeq" id="XP_004356585.1">
    <property type="nucleotide sequence ID" value="XM_004356532.1"/>
</dbReference>
<dbReference type="OrthoDB" id="423607at2759"/>
<dbReference type="InterPro" id="IPR032675">
    <property type="entry name" value="LRR_dom_sf"/>
</dbReference>
<dbReference type="AlphaFoldDB" id="L8HHN6"/>
<accession>L8HHN6</accession>
<evidence type="ECO:0000313" key="2">
    <source>
        <dbReference type="Proteomes" id="UP000011083"/>
    </source>
</evidence>
<dbReference type="SUPFAM" id="SSF52047">
    <property type="entry name" value="RNI-like"/>
    <property type="match status" value="1"/>
</dbReference>
<reference evidence="1 2" key="1">
    <citation type="journal article" date="2013" name="Genome Biol.">
        <title>Genome of Acanthamoeba castellanii highlights extensive lateral gene transfer and early evolution of tyrosine kinase signaling.</title>
        <authorList>
            <person name="Clarke M."/>
            <person name="Lohan A.J."/>
            <person name="Liu B."/>
            <person name="Lagkouvardos I."/>
            <person name="Roy S."/>
            <person name="Zafar N."/>
            <person name="Bertelli C."/>
            <person name="Schilde C."/>
            <person name="Kianianmomeni A."/>
            <person name="Burglin T.R."/>
            <person name="Frech C."/>
            <person name="Turcotte B."/>
            <person name="Kopec K.O."/>
            <person name="Synnott J.M."/>
            <person name="Choo C."/>
            <person name="Paponov I."/>
            <person name="Finkler A."/>
            <person name="Soon Heng Tan C."/>
            <person name="Hutchins A.P."/>
            <person name="Weinmeier T."/>
            <person name="Rattei T."/>
            <person name="Chu J.S."/>
            <person name="Gimenez G."/>
            <person name="Irimia M."/>
            <person name="Rigden D.J."/>
            <person name="Fitzpatrick D.A."/>
            <person name="Lorenzo-Morales J."/>
            <person name="Bateman A."/>
            <person name="Chiu C.H."/>
            <person name="Tang P."/>
            <person name="Hegemann P."/>
            <person name="Fromm H."/>
            <person name="Raoult D."/>
            <person name="Greub G."/>
            <person name="Miranda-Saavedra D."/>
            <person name="Chen N."/>
            <person name="Nash P."/>
            <person name="Ginger M.L."/>
            <person name="Horn M."/>
            <person name="Schaap P."/>
            <person name="Caler L."/>
            <person name="Loftus B."/>
        </authorList>
    </citation>
    <scope>NUCLEOTIDE SEQUENCE [LARGE SCALE GENOMIC DNA]</scope>
    <source>
        <strain evidence="1 2">Neff</strain>
    </source>
</reference>
<evidence type="ECO:0000313" key="1">
    <source>
        <dbReference type="EMBL" id="ELR24685.1"/>
    </source>
</evidence>
<dbReference type="GeneID" id="14925710"/>
<protein>
    <submittedName>
        <fullName evidence="1">Uncharacterized protein</fullName>
    </submittedName>
</protein>